<dbReference type="PANTHER" id="PTHR12921:SF0">
    <property type="entry name" value="UBIQUITIN-FOLD MODIFIER-CONJUGATING ENZYME 1"/>
    <property type="match status" value="1"/>
</dbReference>
<dbReference type="SUPFAM" id="SSF54495">
    <property type="entry name" value="UBC-like"/>
    <property type="match status" value="1"/>
</dbReference>
<dbReference type="Pfam" id="PF08694">
    <property type="entry name" value="UFC1"/>
    <property type="match status" value="1"/>
</dbReference>
<dbReference type="InterPro" id="IPR016135">
    <property type="entry name" value="UBQ-conjugating_enzyme/RWD"/>
</dbReference>
<evidence type="ECO:0000313" key="6">
    <source>
        <dbReference type="Proteomes" id="UP000001064"/>
    </source>
</evidence>
<evidence type="ECO:0000256" key="4">
    <source>
        <dbReference type="PIRSR" id="PIRSR008716-1"/>
    </source>
</evidence>
<evidence type="ECO:0000256" key="3">
    <source>
        <dbReference type="ARBA" id="ARBA00022786"/>
    </source>
</evidence>
<dbReference type="RefSeq" id="XP_003286683.1">
    <property type="nucleotide sequence ID" value="XM_003286635.1"/>
</dbReference>
<evidence type="ECO:0000313" key="5">
    <source>
        <dbReference type="EMBL" id="EGC36812.1"/>
    </source>
</evidence>
<dbReference type="OrthoDB" id="10256182at2759"/>
<name>F0ZGY0_DICPU</name>
<gene>
    <name evidence="5" type="ORF">DICPUDRAFT_31269</name>
</gene>
<dbReference type="Proteomes" id="UP000001064">
    <property type="component" value="Unassembled WGS sequence"/>
</dbReference>
<dbReference type="GO" id="GO:0061709">
    <property type="term" value="P:reticulophagy"/>
    <property type="evidence" value="ECO:0000318"/>
    <property type="project" value="GO_Central"/>
</dbReference>
<dbReference type="EMBL" id="GL871016">
    <property type="protein sequence ID" value="EGC36812.1"/>
    <property type="molecule type" value="Genomic_DNA"/>
</dbReference>
<dbReference type="STRING" id="5786.F0ZGY0"/>
<dbReference type="OMA" id="LWQKNVP"/>
<dbReference type="InParanoid" id="F0ZGY0"/>
<dbReference type="FunCoup" id="F0ZGY0">
    <property type="interactions" value="487"/>
</dbReference>
<dbReference type="PANTHER" id="PTHR12921">
    <property type="entry name" value="UBIQUITIN-FOLD MODIFIER-CONJUGATING ENZYME 1"/>
    <property type="match status" value="1"/>
</dbReference>
<proteinExistence type="inferred from homology"/>
<dbReference type="PIRSF" id="PIRSF008716">
    <property type="entry name" value="DUF1782"/>
    <property type="match status" value="1"/>
</dbReference>
<dbReference type="GO" id="GO:0071569">
    <property type="term" value="P:protein ufmylation"/>
    <property type="evidence" value="ECO:0007669"/>
    <property type="project" value="InterPro"/>
</dbReference>
<dbReference type="InterPro" id="IPR014806">
    <property type="entry name" value="Ufc1"/>
</dbReference>
<dbReference type="GO" id="GO:0071568">
    <property type="term" value="F:UFM1 transferase activity"/>
    <property type="evidence" value="ECO:0000318"/>
    <property type="project" value="GO_Central"/>
</dbReference>
<evidence type="ECO:0000256" key="2">
    <source>
        <dbReference type="ARBA" id="ARBA00013306"/>
    </source>
</evidence>
<dbReference type="Gene3D" id="3.10.110.10">
    <property type="entry name" value="Ubiquitin Conjugating Enzyme"/>
    <property type="match status" value="1"/>
</dbReference>
<feature type="active site" description="Glycyl thioester intermediate" evidence="4">
    <location>
        <position position="115"/>
    </location>
</feature>
<dbReference type="AlphaFoldDB" id="F0ZGY0"/>
<keyword evidence="3" id="KW-0833">Ubl conjugation pathway</keyword>
<dbReference type="GO" id="GO:0034976">
    <property type="term" value="P:response to endoplasmic reticulum stress"/>
    <property type="evidence" value="ECO:0000318"/>
    <property type="project" value="GO_Central"/>
</dbReference>
<reference evidence="6" key="1">
    <citation type="journal article" date="2011" name="Genome Biol.">
        <title>Comparative genomics of the social amoebae Dictyostelium discoideum and Dictyostelium purpureum.</title>
        <authorList>
            <consortium name="US DOE Joint Genome Institute (JGI-PGF)"/>
            <person name="Sucgang R."/>
            <person name="Kuo A."/>
            <person name="Tian X."/>
            <person name="Salerno W."/>
            <person name="Parikh A."/>
            <person name="Feasley C.L."/>
            <person name="Dalin E."/>
            <person name="Tu H."/>
            <person name="Huang E."/>
            <person name="Barry K."/>
            <person name="Lindquist E."/>
            <person name="Shapiro H."/>
            <person name="Bruce D."/>
            <person name="Schmutz J."/>
            <person name="Salamov A."/>
            <person name="Fey P."/>
            <person name="Gaudet P."/>
            <person name="Anjard C."/>
            <person name="Babu M.M."/>
            <person name="Basu S."/>
            <person name="Bushmanova Y."/>
            <person name="van der Wel H."/>
            <person name="Katoh-Kurasawa M."/>
            <person name="Dinh C."/>
            <person name="Coutinho P.M."/>
            <person name="Saito T."/>
            <person name="Elias M."/>
            <person name="Schaap P."/>
            <person name="Kay R.R."/>
            <person name="Henrissat B."/>
            <person name="Eichinger L."/>
            <person name="Rivero F."/>
            <person name="Putnam N.H."/>
            <person name="West C.M."/>
            <person name="Loomis W.F."/>
            <person name="Chisholm R.L."/>
            <person name="Shaulsky G."/>
            <person name="Strassmann J.E."/>
            <person name="Queller D.C."/>
            <person name="Kuspa A."/>
            <person name="Grigoriev I.V."/>
        </authorList>
    </citation>
    <scope>NUCLEOTIDE SEQUENCE [LARGE SCALE GENOMIC DNA]</scope>
    <source>
        <strain evidence="6">QSDP1</strain>
    </source>
</reference>
<evidence type="ECO:0000256" key="1">
    <source>
        <dbReference type="ARBA" id="ARBA00008451"/>
    </source>
</evidence>
<dbReference type="CDD" id="cd11686">
    <property type="entry name" value="UBCc_UFC1"/>
    <property type="match status" value="1"/>
</dbReference>
<dbReference type="VEuPathDB" id="AmoebaDB:DICPUDRAFT_31269"/>
<comment type="similarity">
    <text evidence="1">Belongs to the ubiquitin-conjugating enzyme family. UFC1 subfamily.</text>
</comment>
<keyword evidence="6" id="KW-1185">Reference proteome</keyword>
<dbReference type="eggNOG" id="KOG3357">
    <property type="taxonomic scope" value="Eukaryota"/>
</dbReference>
<dbReference type="GeneID" id="10504057"/>
<dbReference type="GO" id="GO:0061657">
    <property type="term" value="F:UFM1 conjugating enzyme activity"/>
    <property type="evidence" value="ECO:0007669"/>
    <property type="project" value="InterPro"/>
</dbReference>
<sequence length="161" mass="18887">MDNQTKQTVSQIPLLTTKAGPRDGDKWIERMKEEYTSLIKYVEINKKSDNDWFNIESNQMGTRWQGKCWYIYNFKKYEFDFEFDMPITYPETAPEIAIPELENKTEKMYRGGKICLTVHFKPLWARNVPHFGIAHALALGLAPWLAAEVPHLVENNMIKDK</sequence>
<protein>
    <recommendedName>
        <fullName evidence="2">Ubiquitin-fold modifier-conjugating enzyme 1</fullName>
    </recommendedName>
</protein>
<accession>F0ZGY0</accession>
<organism evidence="5 6">
    <name type="scientific">Dictyostelium purpureum</name>
    <name type="common">Slime mold</name>
    <dbReference type="NCBI Taxonomy" id="5786"/>
    <lineage>
        <taxon>Eukaryota</taxon>
        <taxon>Amoebozoa</taxon>
        <taxon>Evosea</taxon>
        <taxon>Eumycetozoa</taxon>
        <taxon>Dictyostelia</taxon>
        <taxon>Dictyosteliales</taxon>
        <taxon>Dictyosteliaceae</taxon>
        <taxon>Dictyostelium</taxon>
    </lineage>
</organism>
<dbReference type="KEGG" id="dpp:DICPUDRAFT_31269"/>